<dbReference type="RefSeq" id="XP_008087240.1">
    <property type="nucleotide sequence ID" value="XM_008089049.1"/>
</dbReference>
<dbReference type="SMART" id="SM00355">
    <property type="entry name" value="ZnF_C2H2"/>
    <property type="match status" value="4"/>
</dbReference>
<dbReference type="HOGENOM" id="CLU_002406_3_0_1"/>
<proteinExistence type="predicted"/>
<dbReference type="InterPro" id="IPR056125">
    <property type="entry name" value="DUF7708"/>
</dbReference>
<dbReference type="Gene3D" id="3.40.50.300">
    <property type="entry name" value="P-loop containing nucleotide triphosphate hydrolases"/>
    <property type="match status" value="1"/>
</dbReference>
<dbReference type="InterPro" id="IPR013087">
    <property type="entry name" value="Znf_C2H2_type"/>
</dbReference>
<dbReference type="KEGG" id="glz:GLAREA_01833"/>
<evidence type="ECO:0000256" key="2">
    <source>
        <dbReference type="PROSITE-ProRule" id="PRU00042"/>
    </source>
</evidence>
<dbReference type="OMA" id="YKCSKPW"/>
<dbReference type="OrthoDB" id="21416at2759"/>
<dbReference type="Pfam" id="PF24883">
    <property type="entry name" value="NPHP3_N"/>
    <property type="match status" value="1"/>
</dbReference>
<keyword evidence="5" id="KW-1185">Reference proteome</keyword>
<feature type="domain" description="C2H2-type" evidence="3">
    <location>
        <begin position="916"/>
        <end position="939"/>
    </location>
</feature>
<evidence type="ECO:0000256" key="1">
    <source>
        <dbReference type="ARBA" id="ARBA00022737"/>
    </source>
</evidence>
<sequence length="939" mass="107981">MANIEDGFQKVLADFQKKLRHEELAAFKLTTLDDLKIAAQGVQDAQKKGKTARNLTRIQPFLQAMAQYQGVIEVFLNASDLLCFVWGPMKFMLLVASNWEKSFDILLNTYKELAENFPLLMQYRSMFASENNKQMQQILVWIYEDILNFHLKALRVFTQHAWKQLFSATWKNFQENTKPILNDLLRHRELIERTANLQQIQESRDARLLSQASFAALEKEQNHNKIRMISTWLSATDSTEDQDTFAMKRQDVPGSGSWILKEPKILAWLDPDNCGTPVLWLNGKPGAGKTILASVIIEGASVLVKASSKSDHQTTISMTYFYCREKDRDKNTFASVAKALLAQLLKQNSDKPEFLAYLYDECLKNCKPTLKSQQDCSVILKRTLNAFPRSFIIIDGLDECESKERKTIMKLFLSIINENSTEPGKLRCFFISQDLNDIRLGLKDPDVLHLTEKHVERDIENYAVWYASQIENKHTGVSQGVKDYIIKLVCEGSDGMFLFAKLVLKNLYAQPNLKGLYAELRPDLFPKGLEKAYSRILSRILENSEPVQQQTARKLLGWIVSVKRPLKWQEIQGAFSIDVISGQVNFESRRLAGDIGDICGSLVEVSSSNRVQLVHSSARHFLIQSQTIDEGDEEKQMSLLCLKYLSFDSLNPDITADALKKHLMEGDYAFLEYATLHWNHHLESAIKSLKPDGLLHLSVALNDFIEFYGPESSIFEEKDKKEYEKVRKDYIQRCEALQTSECHESLVSLLSHAKVSRLLNEQLEALGPPGVLIKNLRLTLEEFTSPQALDVLGIQKLQEYFGDKWHKCPHHSCYYFHEGFTQKSTLLQHTNKHDQPFCCTEAGCTRMYIGWSTEKELKSHMSRYHPDPDAFAWKFPPVTKLPTIFKCDQCPKQFSRANILSTHRLRVHERHEKRDHVCEHCGKGFVRNYELVRHKTIHP</sequence>
<dbReference type="GeneID" id="19460891"/>
<dbReference type="Pfam" id="PF22939">
    <property type="entry name" value="WHD_GPIID"/>
    <property type="match status" value="1"/>
</dbReference>
<dbReference type="SUPFAM" id="SSF52540">
    <property type="entry name" value="P-loop containing nucleoside triphosphate hydrolases"/>
    <property type="match status" value="1"/>
</dbReference>
<gene>
    <name evidence="4" type="ORF">GLAREA_01833</name>
</gene>
<feature type="domain" description="C2H2-type" evidence="3">
    <location>
        <begin position="885"/>
        <end position="913"/>
    </location>
</feature>
<keyword evidence="1" id="KW-0677">Repeat</keyword>
<accession>S3D1L4</accession>
<dbReference type="InterPro" id="IPR056884">
    <property type="entry name" value="NPHP3-like_N"/>
</dbReference>
<dbReference type="PANTHER" id="PTHR10039:SF14">
    <property type="entry name" value="NACHT DOMAIN-CONTAINING PROTEIN"/>
    <property type="match status" value="1"/>
</dbReference>
<dbReference type="EMBL" id="KE145371">
    <property type="protein sequence ID" value="EPE25921.1"/>
    <property type="molecule type" value="Genomic_DNA"/>
</dbReference>
<dbReference type="GO" id="GO:0008270">
    <property type="term" value="F:zinc ion binding"/>
    <property type="evidence" value="ECO:0007669"/>
    <property type="project" value="UniProtKB-KW"/>
</dbReference>
<keyword evidence="2" id="KW-0862">Zinc</keyword>
<dbReference type="eggNOG" id="KOG1721">
    <property type="taxonomic scope" value="Eukaryota"/>
</dbReference>
<organism evidence="4 5">
    <name type="scientific">Glarea lozoyensis (strain ATCC 20868 / MF5171)</name>
    <dbReference type="NCBI Taxonomy" id="1116229"/>
    <lineage>
        <taxon>Eukaryota</taxon>
        <taxon>Fungi</taxon>
        <taxon>Dikarya</taxon>
        <taxon>Ascomycota</taxon>
        <taxon>Pezizomycotina</taxon>
        <taxon>Leotiomycetes</taxon>
        <taxon>Helotiales</taxon>
        <taxon>Helotiaceae</taxon>
        <taxon>Glarea</taxon>
    </lineage>
</organism>
<keyword evidence="2" id="KW-0479">Metal-binding</keyword>
<evidence type="ECO:0000313" key="5">
    <source>
        <dbReference type="Proteomes" id="UP000016922"/>
    </source>
</evidence>
<dbReference type="PROSITE" id="PS00028">
    <property type="entry name" value="ZINC_FINGER_C2H2_1"/>
    <property type="match status" value="2"/>
</dbReference>
<evidence type="ECO:0000313" key="4">
    <source>
        <dbReference type="EMBL" id="EPE25921.1"/>
    </source>
</evidence>
<dbReference type="PANTHER" id="PTHR10039">
    <property type="entry name" value="AMELOGENIN"/>
    <property type="match status" value="1"/>
</dbReference>
<dbReference type="InterPro" id="IPR027417">
    <property type="entry name" value="P-loop_NTPase"/>
</dbReference>
<keyword evidence="2" id="KW-0863">Zinc-finger</keyword>
<dbReference type="SUPFAM" id="SSF57667">
    <property type="entry name" value="beta-beta-alpha zinc fingers"/>
    <property type="match status" value="1"/>
</dbReference>
<reference evidence="4 5" key="1">
    <citation type="journal article" date="2013" name="BMC Genomics">
        <title>Genomics-driven discovery of the pneumocandin biosynthetic gene cluster in the fungus Glarea lozoyensis.</title>
        <authorList>
            <person name="Chen L."/>
            <person name="Yue Q."/>
            <person name="Zhang X."/>
            <person name="Xiang M."/>
            <person name="Wang C."/>
            <person name="Li S."/>
            <person name="Che Y."/>
            <person name="Ortiz-Lopez F.J."/>
            <person name="Bills G.F."/>
            <person name="Liu X."/>
            <person name="An Z."/>
        </authorList>
    </citation>
    <scope>NUCLEOTIDE SEQUENCE [LARGE SCALE GENOMIC DNA]</scope>
    <source>
        <strain evidence="5">ATCC 20868 / MF5171</strain>
    </source>
</reference>
<dbReference type="InterPro" id="IPR054471">
    <property type="entry name" value="GPIID_WHD"/>
</dbReference>
<dbReference type="AlphaFoldDB" id="S3D1L4"/>
<name>S3D1L4_GLAL2</name>
<dbReference type="Gene3D" id="3.30.160.60">
    <property type="entry name" value="Classic Zinc Finger"/>
    <property type="match status" value="2"/>
</dbReference>
<dbReference type="Pfam" id="PF24809">
    <property type="entry name" value="DUF7708"/>
    <property type="match status" value="1"/>
</dbReference>
<protein>
    <submittedName>
        <fullName evidence="4">C2H2 and C2HC zinc finger</fullName>
    </submittedName>
</protein>
<dbReference type="Proteomes" id="UP000016922">
    <property type="component" value="Unassembled WGS sequence"/>
</dbReference>
<dbReference type="InterPro" id="IPR036236">
    <property type="entry name" value="Znf_C2H2_sf"/>
</dbReference>
<dbReference type="PROSITE" id="PS50157">
    <property type="entry name" value="ZINC_FINGER_C2H2_2"/>
    <property type="match status" value="2"/>
</dbReference>
<evidence type="ECO:0000259" key="3">
    <source>
        <dbReference type="PROSITE" id="PS50157"/>
    </source>
</evidence>